<sequence>MTTPLATIADALIEFILSLLRDPEAAAEFEQDPEGTLAANGLSDICADDVRAVAPVVVERHDVHPHPNPHPHPPGPKPTPVEEINTITQTFTIDNRATIVDQSVNQNIWANGDVNQIFDNEAIVNSGDYGAAAGETASVDTSSTDIDTGDIAIGNETTDVDIDGSFNDESTNTDTETDTTVDDSFNTDSEEASADVAIDDSFNDTSSEVDTSQVAVNNGDIGGDVAVESEVVVETAPVESDYGYEADTSADFVEEPMEADLEDQP</sequence>
<proteinExistence type="predicted"/>
<evidence type="ECO:0000313" key="2">
    <source>
        <dbReference type="EMBL" id="MDZ8161375.1"/>
    </source>
</evidence>
<evidence type="ECO:0000256" key="1">
    <source>
        <dbReference type="SAM" id="MobiDB-lite"/>
    </source>
</evidence>
<organism evidence="2 3">
    <name type="scientific">Microbacterium aquimaris</name>
    <dbReference type="NCBI Taxonomy" id="459816"/>
    <lineage>
        <taxon>Bacteria</taxon>
        <taxon>Bacillati</taxon>
        <taxon>Actinomycetota</taxon>
        <taxon>Actinomycetes</taxon>
        <taxon>Micrococcales</taxon>
        <taxon>Microbacteriaceae</taxon>
        <taxon>Microbacterium</taxon>
    </lineage>
</organism>
<dbReference type="InterPro" id="IPR049709">
    <property type="entry name" value="IniB-like_N"/>
</dbReference>
<name>A0ABU5N5N2_9MICO</name>
<feature type="compositionally biased region" description="Low complexity" evidence="1">
    <location>
        <begin position="140"/>
        <end position="154"/>
    </location>
</feature>
<evidence type="ECO:0000313" key="3">
    <source>
        <dbReference type="Proteomes" id="UP001291912"/>
    </source>
</evidence>
<protein>
    <submittedName>
        <fullName evidence="2">IniB N-terminal domain-containing protein</fullName>
    </submittedName>
</protein>
<reference evidence="2 3" key="1">
    <citation type="submission" date="2023-10" db="EMBL/GenBank/DDBJ databases">
        <title>Microbacterium xanthum sp. nov., isolated from seaweed.</title>
        <authorList>
            <person name="Lee S.D."/>
        </authorList>
    </citation>
    <scope>NUCLEOTIDE SEQUENCE [LARGE SCALE GENOMIC DNA]</scope>
    <source>
        <strain evidence="2 3">KCTC 19124</strain>
    </source>
</reference>
<keyword evidence="3" id="KW-1185">Reference proteome</keyword>
<dbReference type="EMBL" id="JAWJYN010000001">
    <property type="protein sequence ID" value="MDZ8161375.1"/>
    <property type="molecule type" value="Genomic_DNA"/>
</dbReference>
<dbReference type="NCBIfam" id="NF038175">
    <property type="entry name" value="IniB_NTERM"/>
    <property type="match status" value="1"/>
</dbReference>
<comment type="caution">
    <text evidence="2">The sequence shown here is derived from an EMBL/GenBank/DDBJ whole genome shotgun (WGS) entry which is preliminary data.</text>
</comment>
<dbReference type="Proteomes" id="UP001291912">
    <property type="component" value="Unassembled WGS sequence"/>
</dbReference>
<feature type="region of interest" description="Disordered" evidence="1">
    <location>
        <begin position="246"/>
        <end position="265"/>
    </location>
</feature>
<dbReference type="RefSeq" id="WP_194423997.1">
    <property type="nucleotide sequence ID" value="NZ_BAAAPT010000001.1"/>
</dbReference>
<gene>
    <name evidence="2" type="ORF">R2Q92_05950</name>
</gene>
<accession>A0ABU5N5N2</accession>
<feature type="compositionally biased region" description="Acidic residues" evidence="1">
    <location>
        <begin position="252"/>
        <end position="265"/>
    </location>
</feature>
<feature type="region of interest" description="Disordered" evidence="1">
    <location>
        <begin position="140"/>
        <end position="192"/>
    </location>
</feature>